<protein>
    <recommendedName>
        <fullName evidence="2">Transposase (putative) gypsy type domain-containing protein</fullName>
    </recommendedName>
</protein>
<dbReference type="PANTHER" id="PTHR31099:SF49">
    <property type="entry name" value="MYOSIN HEAVY CHAIN-LIKE PROTEIN"/>
    <property type="match status" value="1"/>
</dbReference>
<evidence type="ECO:0000259" key="2">
    <source>
        <dbReference type="Pfam" id="PF04195"/>
    </source>
</evidence>
<feature type="compositionally biased region" description="Low complexity" evidence="1">
    <location>
        <begin position="156"/>
        <end position="166"/>
    </location>
</feature>
<feature type="region of interest" description="Disordered" evidence="1">
    <location>
        <begin position="156"/>
        <end position="190"/>
    </location>
</feature>
<comment type="caution">
    <text evidence="3">The sequence shown here is derived from an EMBL/GenBank/DDBJ whole genome shotgun (WGS) entry which is preliminary data.</text>
</comment>
<feature type="compositionally biased region" description="Low complexity" evidence="1">
    <location>
        <begin position="178"/>
        <end position="190"/>
    </location>
</feature>
<feature type="domain" description="Transposase (putative) gypsy type" evidence="2">
    <location>
        <begin position="251"/>
        <end position="316"/>
    </location>
</feature>
<reference evidence="3 4" key="1">
    <citation type="journal article" date="2014" name="Agronomy (Basel)">
        <title>A Draft Genome Sequence for Ensete ventricosum, the Drought-Tolerant Tree Against Hunger.</title>
        <authorList>
            <person name="Harrison J."/>
            <person name="Moore K.A."/>
            <person name="Paszkiewicz K."/>
            <person name="Jones T."/>
            <person name="Grant M."/>
            <person name="Ambacheew D."/>
            <person name="Muzemil S."/>
            <person name="Studholme D.J."/>
        </authorList>
    </citation>
    <scope>NUCLEOTIDE SEQUENCE [LARGE SCALE GENOMIC DNA]</scope>
</reference>
<dbReference type="Proteomes" id="UP000287651">
    <property type="component" value="Unassembled WGS sequence"/>
</dbReference>
<accession>A0A426ZKA4</accession>
<evidence type="ECO:0000313" key="3">
    <source>
        <dbReference type="EMBL" id="RRT64419.1"/>
    </source>
</evidence>
<dbReference type="PANTHER" id="PTHR31099">
    <property type="entry name" value="OS06G0165300 PROTEIN"/>
    <property type="match status" value="1"/>
</dbReference>
<name>A0A426ZKA4_ENSVE</name>
<organism evidence="3 4">
    <name type="scientific">Ensete ventricosum</name>
    <name type="common">Abyssinian banana</name>
    <name type="synonym">Musa ensete</name>
    <dbReference type="NCBI Taxonomy" id="4639"/>
    <lineage>
        <taxon>Eukaryota</taxon>
        <taxon>Viridiplantae</taxon>
        <taxon>Streptophyta</taxon>
        <taxon>Embryophyta</taxon>
        <taxon>Tracheophyta</taxon>
        <taxon>Spermatophyta</taxon>
        <taxon>Magnoliopsida</taxon>
        <taxon>Liliopsida</taxon>
        <taxon>Zingiberales</taxon>
        <taxon>Musaceae</taxon>
        <taxon>Ensete</taxon>
    </lineage>
</organism>
<evidence type="ECO:0000256" key="1">
    <source>
        <dbReference type="SAM" id="MobiDB-lite"/>
    </source>
</evidence>
<dbReference type="EMBL" id="AMZH03006202">
    <property type="protein sequence ID" value="RRT64419.1"/>
    <property type="molecule type" value="Genomic_DNA"/>
</dbReference>
<dbReference type="InterPro" id="IPR007321">
    <property type="entry name" value="Transposase_28"/>
</dbReference>
<evidence type="ECO:0000313" key="4">
    <source>
        <dbReference type="Proteomes" id="UP000287651"/>
    </source>
</evidence>
<gene>
    <name evidence="3" type="ORF">B296_00014306</name>
</gene>
<dbReference type="AlphaFoldDB" id="A0A426ZKA4"/>
<sequence length="410" mass="44164">MPSYFVATSVVHAVRCAACSLPLGNVGLAPLTSVRSLILGTNPGDLTEESISGTNLRDLAEKVISGTNHGDFVEELISGTNPGDFIEELISGTNLGDLAEELISGTNPGNLAEEPISGTYHGDLVEKVISGINPGIWPRGWSQARILKVGMTSSDSSSSVRVISSPGSGGASQSDLEASPSGASSGPLSPVDSRALRDLEVMKADHDLDTTVTDGSLAVIRERYSIPTEYRLHVSQPGQRPFSLDALGMCISVDALEVGLRFPLHPLIEECLKWWRISPSQVAPNSWRYLVVFLGECRGAGIIPTRDLFMACFRLCKNLGGYYLTPRVGFWVSGAPSNNKGWKSRYLFVSGPVWGFRLDWSAHPIGNAPLYLSEGEFILVGRLKGIFFTSRVIKEMTELWLVKAGSQPGL</sequence>
<dbReference type="Pfam" id="PF04195">
    <property type="entry name" value="Transposase_28"/>
    <property type="match status" value="1"/>
</dbReference>
<proteinExistence type="predicted"/>